<gene>
    <name evidence="2" type="ORF">ABRQ07_09915</name>
    <name evidence="3" type="ORF">LW347_13885</name>
</gene>
<evidence type="ECO:0000313" key="5">
    <source>
        <dbReference type="Proteomes" id="UP001463408"/>
    </source>
</evidence>
<organism evidence="3 4">
    <name type="scientific">Pectobacterium polonicum</name>
    <dbReference type="NCBI Taxonomy" id="2485124"/>
    <lineage>
        <taxon>Bacteria</taxon>
        <taxon>Pseudomonadati</taxon>
        <taxon>Pseudomonadota</taxon>
        <taxon>Gammaproteobacteria</taxon>
        <taxon>Enterobacterales</taxon>
        <taxon>Pectobacteriaceae</taxon>
        <taxon>Pectobacterium</taxon>
    </lineage>
</organism>
<feature type="signal peptide" evidence="1">
    <location>
        <begin position="1"/>
        <end position="27"/>
    </location>
</feature>
<name>A0AAE9T037_9GAMM</name>
<reference evidence="2 5" key="2">
    <citation type="submission" date="2024-06" db="EMBL/GenBank/DDBJ databases">
        <title>Pangenomics to understand the prophage dynamics in the radiating lineages of P. brasiliense.</title>
        <authorList>
            <person name="Pardeshi L.A."/>
            <person name="Van Duivenbode I."/>
            <person name="Jonkheer E.M."/>
            <person name="Pel M.J.C."/>
            <person name="Kupczok A."/>
            <person name="De Ridder D."/>
            <person name="Smit S."/>
            <person name="Van Der Lee T.J."/>
        </authorList>
    </citation>
    <scope>NUCLEOTIDE SEQUENCE [LARGE SCALE GENOMIC DNA]</scope>
    <source>
        <strain evidence="2 5">PD 8607</strain>
    </source>
</reference>
<dbReference type="Proteomes" id="UP001059272">
    <property type="component" value="Chromosome"/>
</dbReference>
<dbReference type="AlphaFoldDB" id="A0AAE9T037"/>
<evidence type="ECO:0000313" key="3">
    <source>
        <dbReference type="EMBL" id="UVO06997.1"/>
    </source>
</evidence>
<evidence type="ECO:0000313" key="4">
    <source>
        <dbReference type="Proteomes" id="UP001059272"/>
    </source>
</evidence>
<sequence length="178" mass="19941">MMNKWMRFTLGASITVLFIGMLPATHAATWQEMQRLTDAYPPGSVVVCLSDLPGDGKKVLPTTLMVKGTVAARRDNLTDYDAVVTWLIKGKIGNELTLTYRTTERIEKTGQYTRIDPDSMAVSLPEAGPEAEKTILAEFQNLTSREERFTPFTDIEITDFPSYISRGQDQPIAHCHKE</sequence>
<dbReference type="KEGG" id="ppoo:LW347_13885"/>
<evidence type="ECO:0000313" key="2">
    <source>
        <dbReference type="EMBL" id="MEQ9937921.1"/>
    </source>
</evidence>
<dbReference type="RefSeq" id="WP_258882635.1">
    <property type="nucleotide sequence ID" value="NZ_CP090065.1"/>
</dbReference>
<dbReference type="EMBL" id="JBEHEF010000005">
    <property type="protein sequence ID" value="MEQ9937921.1"/>
    <property type="molecule type" value="Genomic_DNA"/>
</dbReference>
<dbReference type="Proteomes" id="UP001463408">
    <property type="component" value="Unassembled WGS sequence"/>
</dbReference>
<evidence type="ECO:0000256" key="1">
    <source>
        <dbReference type="SAM" id="SignalP"/>
    </source>
</evidence>
<dbReference type="EMBL" id="CP090065">
    <property type="protein sequence ID" value="UVO06997.1"/>
    <property type="molecule type" value="Genomic_DNA"/>
</dbReference>
<proteinExistence type="predicted"/>
<accession>A0AAE9T037</accession>
<protein>
    <submittedName>
        <fullName evidence="3">Uncharacterized protein</fullName>
    </submittedName>
</protein>
<reference evidence="3" key="1">
    <citation type="submission" date="2021-12" db="EMBL/GenBank/DDBJ databases">
        <title>Genome sequence of novel Pectobacterium sp. causing blackleg.</title>
        <authorList>
            <person name="Wang J."/>
        </authorList>
    </citation>
    <scope>NUCLEOTIDE SEQUENCE</scope>
    <source>
        <strain evidence="3">BY21311</strain>
    </source>
</reference>
<keyword evidence="5" id="KW-1185">Reference proteome</keyword>
<keyword evidence="1" id="KW-0732">Signal</keyword>
<feature type="chain" id="PRO_5042133371" evidence="1">
    <location>
        <begin position="28"/>
        <end position="178"/>
    </location>
</feature>